<feature type="chain" id="PRO_5021003828" evidence="2">
    <location>
        <begin position="17"/>
        <end position="576"/>
    </location>
</feature>
<dbReference type="EMBL" id="RWJN01000548">
    <property type="protein sequence ID" value="TCD60764.1"/>
    <property type="molecule type" value="Genomic_DNA"/>
</dbReference>
<accession>A0A4R0RE86</accession>
<keyword evidence="4" id="KW-1185">Reference proteome</keyword>
<evidence type="ECO:0000256" key="2">
    <source>
        <dbReference type="SAM" id="SignalP"/>
    </source>
</evidence>
<dbReference type="OrthoDB" id="10680391at2759"/>
<feature type="non-terminal residue" evidence="3">
    <location>
        <position position="576"/>
    </location>
</feature>
<name>A0A4R0RE86_9APHY</name>
<feature type="compositionally biased region" description="Polar residues" evidence="1">
    <location>
        <begin position="390"/>
        <end position="403"/>
    </location>
</feature>
<evidence type="ECO:0000313" key="3">
    <source>
        <dbReference type="EMBL" id="TCD60764.1"/>
    </source>
</evidence>
<keyword evidence="2" id="KW-0732">Signal</keyword>
<feature type="compositionally biased region" description="Low complexity" evidence="1">
    <location>
        <begin position="356"/>
        <end position="368"/>
    </location>
</feature>
<reference evidence="3 4" key="1">
    <citation type="submission" date="2018-11" db="EMBL/GenBank/DDBJ databases">
        <title>Genome assembly of Steccherinum ochraceum LE-BIN_3174, the white-rot fungus of the Steccherinaceae family (The Residual Polyporoid clade, Polyporales, Basidiomycota).</title>
        <authorList>
            <person name="Fedorova T.V."/>
            <person name="Glazunova O.A."/>
            <person name="Landesman E.O."/>
            <person name="Moiseenko K.V."/>
            <person name="Psurtseva N.V."/>
            <person name="Savinova O.S."/>
            <person name="Shakhova N.V."/>
            <person name="Tyazhelova T.V."/>
            <person name="Vasina D.V."/>
        </authorList>
    </citation>
    <scope>NUCLEOTIDE SEQUENCE [LARGE SCALE GENOMIC DNA]</scope>
    <source>
        <strain evidence="3 4">LE-BIN_3174</strain>
    </source>
</reference>
<proteinExistence type="predicted"/>
<protein>
    <submittedName>
        <fullName evidence="3">Uncharacterized protein</fullName>
    </submittedName>
</protein>
<feature type="region of interest" description="Disordered" evidence="1">
    <location>
        <begin position="260"/>
        <end position="344"/>
    </location>
</feature>
<feature type="signal peptide" evidence="2">
    <location>
        <begin position="1"/>
        <end position="16"/>
    </location>
</feature>
<evidence type="ECO:0000256" key="1">
    <source>
        <dbReference type="SAM" id="MobiDB-lite"/>
    </source>
</evidence>
<feature type="compositionally biased region" description="Polar residues" evidence="1">
    <location>
        <begin position="459"/>
        <end position="468"/>
    </location>
</feature>
<gene>
    <name evidence="3" type="ORF">EIP91_009545</name>
</gene>
<feature type="compositionally biased region" description="Polar residues" evidence="1">
    <location>
        <begin position="264"/>
        <end position="276"/>
    </location>
</feature>
<sequence>MAAIVVRIHLLPVSSAASQASSGSQHLDRRHSSSTAASLATRSVTKLLGRLCTEKTTYDSALKLHESLKDLEVFQDHSKGLPTMCAYIASSVLGTLDVAWETAWQAGGTEVQAENVLSAVRKHLRSTSKRTLSYKFLAQTHHGYAGEYEHIVRFMEAIEKDCQRGGALVPTPDLTILGIFCWTCTLFRTTKACNIVTLDGLADLYEVEELDIDKIISLLYKKYSKVADAVQKVSEGDSPVPLTPERLQVEEFLKLSAQHLDDPVSNSEASSPSNHAGPSDALPRSPKSPQTVIPKKRSSIGGSSQSSSSTAIEKSPKRRRVAGDLAPPRQNRDASRTLGSSSDSKEVKFELLVMSSRSASPLSKSKAATNRENKHKNARDVSGSPAVGVNPSSQLSRNRSRPSTLPVAKLSSSVTHHPSQSRSPGASMSGSSRGAANRPSTRNSSPDPLEHLFPDRPASNVSTQSPPTSGVVVRDPNAKDLPPTPPLSTSSAHVSVPAKDETSVNTLAGKLRSYTDAAALNVVAHVLEHGCEDVELRLKVRDLHTRLDELKRIREWPSKGVERANADKELREMTES</sequence>
<dbReference type="AlphaFoldDB" id="A0A4R0RE86"/>
<comment type="caution">
    <text evidence="3">The sequence shown here is derived from an EMBL/GenBank/DDBJ whole genome shotgun (WGS) entry which is preliminary data.</text>
</comment>
<feature type="compositionally biased region" description="Low complexity" evidence="1">
    <location>
        <begin position="299"/>
        <end position="309"/>
    </location>
</feature>
<feature type="region of interest" description="Disordered" evidence="1">
    <location>
        <begin position="356"/>
        <end position="498"/>
    </location>
</feature>
<dbReference type="Proteomes" id="UP000292702">
    <property type="component" value="Unassembled WGS sequence"/>
</dbReference>
<evidence type="ECO:0000313" key="4">
    <source>
        <dbReference type="Proteomes" id="UP000292702"/>
    </source>
</evidence>
<organism evidence="3 4">
    <name type="scientific">Steccherinum ochraceum</name>
    <dbReference type="NCBI Taxonomy" id="92696"/>
    <lineage>
        <taxon>Eukaryota</taxon>
        <taxon>Fungi</taxon>
        <taxon>Dikarya</taxon>
        <taxon>Basidiomycota</taxon>
        <taxon>Agaricomycotina</taxon>
        <taxon>Agaricomycetes</taxon>
        <taxon>Polyporales</taxon>
        <taxon>Steccherinaceae</taxon>
        <taxon>Steccherinum</taxon>
    </lineage>
</organism>
<feature type="compositionally biased region" description="Low complexity" evidence="1">
    <location>
        <begin position="420"/>
        <end position="438"/>
    </location>
</feature>